<dbReference type="AlphaFoldDB" id="A0A9P7EGE9"/>
<name>A0A9P7EGE9_9AGAM</name>
<keyword evidence="2" id="KW-1185">Reference proteome</keyword>
<evidence type="ECO:0000313" key="1">
    <source>
        <dbReference type="EMBL" id="KAG1821076.1"/>
    </source>
</evidence>
<organism evidence="1 2">
    <name type="scientific">Suillus subaureus</name>
    <dbReference type="NCBI Taxonomy" id="48587"/>
    <lineage>
        <taxon>Eukaryota</taxon>
        <taxon>Fungi</taxon>
        <taxon>Dikarya</taxon>
        <taxon>Basidiomycota</taxon>
        <taxon>Agaricomycotina</taxon>
        <taxon>Agaricomycetes</taxon>
        <taxon>Agaricomycetidae</taxon>
        <taxon>Boletales</taxon>
        <taxon>Suillineae</taxon>
        <taxon>Suillaceae</taxon>
        <taxon>Suillus</taxon>
    </lineage>
</organism>
<sequence>MSFTKFFLAGVWLYHRTTQVRMTAGWNSLPFRFLLGQVQANSKLLPDGKCLSQAKMLTFKPLSRLTIKRRNAELTDEQLLEYFNHTGPGRPCQSVFPKCNRFLPQHAKPSHRNMRFVSSNFRRCVMSFPPVTGFVQCAS</sequence>
<dbReference type="GeneID" id="64628983"/>
<comment type="caution">
    <text evidence="1">The sequence shown here is derived from an EMBL/GenBank/DDBJ whole genome shotgun (WGS) entry which is preliminary data.</text>
</comment>
<gene>
    <name evidence="1" type="ORF">BJ212DRAFT_1337263</name>
</gene>
<dbReference type="EMBL" id="JABBWG010000007">
    <property type="protein sequence ID" value="KAG1821076.1"/>
    <property type="molecule type" value="Genomic_DNA"/>
</dbReference>
<proteinExistence type="predicted"/>
<evidence type="ECO:0000313" key="2">
    <source>
        <dbReference type="Proteomes" id="UP000807769"/>
    </source>
</evidence>
<accession>A0A9P7EGE9</accession>
<dbReference type="RefSeq" id="XP_041196143.1">
    <property type="nucleotide sequence ID" value="XM_041334966.1"/>
</dbReference>
<protein>
    <submittedName>
        <fullName evidence="1">Uncharacterized protein</fullName>
    </submittedName>
</protein>
<reference evidence="1" key="1">
    <citation type="journal article" date="2020" name="New Phytol.">
        <title>Comparative genomics reveals dynamic genome evolution in host specialist ectomycorrhizal fungi.</title>
        <authorList>
            <person name="Lofgren L.A."/>
            <person name="Nguyen N.H."/>
            <person name="Vilgalys R."/>
            <person name="Ruytinx J."/>
            <person name="Liao H.L."/>
            <person name="Branco S."/>
            <person name="Kuo A."/>
            <person name="LaButti K."/>
            <person name="Lipzen A."/>
            <person name="Andreopoulos W."/>
            <person name="Pangilinan J."/>
            <person name="Riley R."/>
            <person name="Hundley H."/>
            <person name="Na H."/>
            <person name="Barry K."/>
            <person name="Grigoriev I.V."/>
            <person name="Stajich J.E."/>
            <person name="Kennedy P.G."/>
        </authorList>
    </citation>
    <scope>NUCLEOTIDE SEQUENCE</scope>
    <source>
        <strain evidence="1">MN1</strain>
    </source>
</reference>
<dbReference type="Proteomes" id="UP000807769">
    <property type="component" value="Unassembled WGS sequence"/>
</dbReference>